<reference evidence="1 2" key="1">
    <citation type="submission" date="2020-07" db="EMBL/GenBank/DDBJ databases">
        <title>Endozoicomonas sp. nov., isolated from sediment.</title>
        <authorList>
            <person name="Gu T."/>
        </authorList>
    </citation>
    <scope>NUCLEOTIDE SEQUENCE [LARGE SCALE GENOMIC DNA]</scope>
    <source>
        <strain evidence="1 2">SM1973</strain>
    </source>
</reference>
<dbReference type="EMBL" id="JACCKB010000188">
    <property type="protein sequence ID" value="NYZ69924.1"/>
    <property type="molecule type" value="Genomic_DNA"/>
</dbReference>
<dbReference type="AlphaFoldDB" id="A0A853IIR5"/>
<evidence type="ECO:0000313" key="2">
    <source>
        <dbReference type="Proteomes" id="UP000569732"/>
    </source>
</evidence>
<sequence>MDIPPVFRATEEEMKHFAHVHLLNHLGYSMRLLETLPVGGPLTTEDTPTELTLVVADLLKFHSYIPSNVYKEIPKYAYAVRNFRRALSDNKKEIEEAFQKVLDTAKSVKNLILDELIAIAKKQYEK</sequence>
<keyword evidence="2" id="KW-1185">Reference proteome</keyword>
<dbReference type="Proteomes" id="UP000569732">
    <property type="component" value="Unassembled WGS sequence"/>
</dbReference>
<name>A0A853IIR5_9GAMM</name>
<accession>A0A853IIR5</accession>
<comment type="caution">
    <text evidence="1">The sequence shown here is derived from an EMBL/GenBank/DDBJ whole genome shotgun (WGS) entry which is preliminary data.</text>
</comment>
<dbReference type="RefSeq" id="WP_180571884.1">
    <property type="nucleotide sequence ID" value="NZ_JACCKB010000188.1"/>
</dbReference>
<protein>
    <submittedName>
        <fullName evidence="1">Uncharacterized protein</fullName>
    </submittedName>
</protein>
<proteinExistence type="predicted"/>
<evidence type="ECO:0000313" key="1">
    <source>
        <dbReference type="EMBL" id="NYZ69924.1"/>
    </source>
</evidence>
<organism evidence="1 2">
    <name type="scientific">Spartinivicinus marinus</name>
    <dbReference type="NCBI Taxonomy" id="2994442"/>
    <lineage>
        <taxon>Bacteria</taxon>
        <taxon>Pseudomonadati</taxon>
        <taxon>Pseudomonadota</taxon>
        <taxon>Gammaproteobacteria</taxon>
        <taxon>Oceanospirillales</taxon>
        <taxon>Zooshikellaceae</taxon>
        <taxon>Spartinivicinus</taxon>
    </lineage>
</organism>
<gene>
    <name evidence="1" type="ORF">H0A36_28320</name>
</gene>